<feature type="domain" description="Transposase IS110-like N-terminal" evidence="2">
    <location>
        <begin position="9"/>
        <end position="157"/>
    </location>
</feature>
<organism evidence="4">
    <name type="scientific">Rhizobium meliloti</name>
    <name type="common">Ensifer meliloti</name>
    <name type="synonym">Sinorhizobium meliloti</name>
    <dbReference type="NCBI Taxonomy" id="382"/>
    <lineage>
        <taxon>Bacteria</taxon>
        <taxon>Pseudomonadati</taxon>
        <taxon>Pseudomonadota</taxon>
        <taxon>Alphaproteobacteria</taxon>
        <taxon>Hyphomicrobiales</taxon>
        <taxon>Rhizobiaceae</taxon>
        <taxon>Sinorhizobium/Ensifer group</taxon>
        <taxon>Sinorhizobium</taxon>
    </lineage>
</organism>
<evidence type="ECO:0000259" key="3">
    <source>
        <dbReference type="Pfam" id="PF02371"/>
    </source>
</evidence>
<evidence type="ECO:0000313" key="4">
    <source>
        <dbReference type="EMBL" id="AJT61606.1"/>
    </source>
</evidence>
<evidence type="ECO:0000256" key="1">
    <source>
        <dbReference type="SAM" id="Coils"/>
    </source>
</evidence>
<dbReference type="PANTHER" id="PTHR33055:SF3">
    <property type="entry name" value="PUTATIVE TRANSPOSASE FOR IS117-RELATED"/>
    <property type="match status" value="1"/>
</dbReference>
<feature type="domain" description="Transposase IS116/IS110/IS902 C-terminal" evidence="3">
    <location>
        <begin position="229"/>
        <end position="298"/>
    </location>
</feature>
<dbReference type="Pfam" id="PF02371">
    <property type="entry name" value="Transposase_20"/>
    <property type="match status" value="1"/>
</dbReference>
<dbReference type="GO" id="GO:0006313">
    <property type="term" value="P:DNA transposition"/>
    <property type="evidence" value="ECO:0007669"/>
    <property type="project" value="InterPro"/>
</dbReference>
<protein>
    <submittedName>
        <fullName evidence="4">Transposase</fullName>
    </submittedName>
</protein>
<dbReference type="InterPro" id="IPR003346">
    <property type="entry name" value="Transposase_20"/>
</dbReference>
<dbReference type="GO" id="GO:0003677">
    <property type="term" value="F:DNA binding"/>
    <property type="evidence" value="ECO:0007669"/>
    <property type="project" value="InterPro"/>
</dbReference>
<evidence type="ECO:0000259" key="2">
    <source>
        <dbReference type="Pfam" id="PF01548"/>
    </source>
</evidence>
<feature type="coiled-coil region" evidence="1">
    <location>
        <begin position="130"/>
        <end position="157"/>
    </location>
</feature>
<dbReference type="InterPro" id="IPR047650">
    <property type="entry name" value="Transpos_IS110"/>
</dbReference>
<name>A0A0D4DCS1_RHIML</name>
<dbReference type="GO" id="GO:0004803">
    <property type="term" value="F:transposase activity"/>
    <property type="evidence" value="ECO:0007669"/>
    <property type="project" value="InterPro"/>
</dbReference>
<proteinExistence type="predicted"/>
<dbReference type="AlphaFoldDB" id="A0A0D4DCS1"/>
<dbReference type="NCBIfam" id="NF033542">
    <property type="entry name" value="transpos_IS110"/>
    <property type="match status" value="1"/>
</dbReference>
<geneLocation type="plasmid" evidence="4">
    <name>pHRB800</name>
</geneLocation>
<keyword evidence="1" id="KW-0175">Coiled coil</keyword>
<dbReference type="PANTHER" id="PTHR33055">
    <property type="entry name" value="TRANSPOSASE FOR INSERTION SEQUENCE ELEMENT IS1111A"/>
    <property type="match status" value="1"/>
</dbReference>
<dbReference type="InterPro" id="IPR002525">
    <property type="entry name" value="Transp_IS110-like_N"/>
</dbReference>
<dbReference type="RefSeq" id="WP_172682357.1">
    <property type="nucleotide sequence ID" value="NZ_CP011000.1"/>
</dbReference>
<reference evidence="4" key="1">
    <citation type="journal article" date="2015" name="Proc. Natl. Acad. Sci. U.S.A.">
        <title>Rhizobial peptidase HrrP cleaves host-encoded signaling peptides and mediates symbiotic compatibility.</title>
        <authorList>
            <person name="Price P.A."/>
            <person name="Tanner H.R."/>
            <person name="Dillon B.A."/>
            <person name="Shabab M."/>
            <person name="Walker G.C."/>
            <person name="Griffitts J.S."/>
        </authorList>
    </citation>
    <scope>NUCLEOTIDE SEQUENCE</scope>
    <source>
        <strain evidence="4">USDA1963</strain>
        <plasmid evidence="4">pHRB800</plasmid>
    </source>
</reference>
<sequence length="372" mass="41160">MKEDSVIFIGLDTSKLKISVAIADGSRNGEVRFFGDISSEPASVASMVSKLSKRGAKLHFCYEAGPTGYGLYRQIVELGHDCVVVAPSLVPKRAGDRVRTNRRDAMSLARLHRAGELTAVWVPDEGHEAIRDLVRAREAASDALKQARQQLQSFLLRHGRIYAGREPWTRAHRRWLTCQAFDHPAHQILLAEYCQAVADASVRLDRLTKLVVETAASWSMAPVVAAYQAMRGVAFMTAVTFVVEIGDVRRFDNPRQLMAYLGLVPSESSTGERVKRGGITKAGNTRARRVLIEGAWTYRFPARVSPKTQARLDDLPRTVREIAWKAQVRLCARYRKLIAAGKPKVVAVTALAREMAAFLWAIGQEVAPTAKG</sequence>
<dbReference type="EMBL" id="CP011000">
    <property type="protein sequence ID" value="AJT61606.1"/>
    <property type="molecule type" value="Genomic_DNA"/>
</dbReference>
<dbReference type="Pfam" id="PF01548">
    <property type="entry name" value="DEDD_Tnp_IS110"/>
    <property type="match status" value="1"/>
</dbReference>
<accession>A0A0D4DCS1</accession>
<keyword evidence="4" id="KW-0614">Plasmid</keyword>